<protein>
    <submittedName>
        <fullName evidence="2 4">Uncharacterized protein</fullName>
    </submittedName>
</protein>
<evidence type="ECO:0000313" key="4">
    <source>
        <dbReference type="WBParaSite" id="TASK_0000280901-mRNA-1"/>
    </source>
</evidence>
<name>A0A0R3VZG5_TAEAS</name>
<dbReference type="EMBL" id="UYRS01003239">
    <property type="protein sequence ID" value="VDK26245.1"/>
    <property type="molecule type" value="Genomic_DNA"/>
</dbReference>
<reference evidence="2 3" key="2">
    <citation type="submission" date="2018-11" db="EMBL/GenBank/DDBJ databases">
        <authorList>
            <consortium name="Pathogen Informatics"/>
        </authorList>
    </citation>
    <scope>NUCLEOTIDE SEQUENCE [LARGE SCALE GENOMIC DNA]</scope>
</reference>
<dbReference type="Proteomes" id="UP000282613">
    <property type="component" value="Unassembled WGS sequence"/>
</dbReference>
<accession>A0A0R3VZG5</accession>
<feature type="region of interest" description="Disordered" evidence="1">
    <location>
        <begin position="1"/>
        <end position="80"/>
    </location>
</feature>
<gene>
    <name evidence="2" type="ORF">TASK_LOCUS2811</name>
</gene>
<dbReference type="WBParaSite" id="TASK_0000280901-mRNA-1">
    <property type="protein sequence ID" value="TASK_0000280901-mRNA-1"/>
    <property type="gene ID" value="TASK_0000280901"/>
</dbReference>
<feature type="compositionally biased region" description="Basic and acidic residues" evidence="1">
    <location>
        <begin position="22"/>
        <end position="67"/>
    </location>
</feature>
<evidence type="ECO:0000256" key="1">
    <source>
        <dbReference type="SAM" id="MobiDB-lite"/>
    </source>
</evidence>
<evidence type="ECO:0000313" key="3">
    <source>
        <dbReference type="Proteomes" id="UP000282613"/>
    </source>
</evidence>
<proteinExistence type="predicted"/>
<evidence type="ECO:0000313" key="2">
    <source>
        <dbReference type="EMBL" id="VDK26245.1"/>
    </source>
</evidence>
<organism evidence="4">
    <name type="scientific">Taenia asiatica</name>
    <name type="common">Asian tapeworm</name>
    <dbReference type="NCBI Taxonomy" id="60517"/>
    <lineage>
        <taxon>Eukaryota</taxon>
        <taxon>Metazoa</taxon>
        <taxon>Spiralia</taxon>
        <taxon>Lophotrochozoa</taxon>
        <taxon>Platyhelminthes</taxon>
        <taxon>Cestoda</taxon>
        <taxon>Eucestoda</taxon>
        <taxon>Cyclophyllidea</taxon>
        <taxon>Taeniidae</taxon>
        <taxon>Taenia</taxon>
    </lineage>
</organism>
<reference evidence="4" key="1">
    <citation type="submission" date="2017-02" db="UniProtKB">
        <authorList>
            <consortium name="WormBaseParasite"/>
        </authorList>
    </citation>
    <scope>IDENTIFICATION</scope>
</reference>
<dbReference type="AlphaFoldDB" id="A0A0R3VZG5"/>
<sequence>MEMEEGTSAGTSYAATTLPDEWEWREGGEGGANDAREVIVEKRRQREARGHLKKRAREEKREEEKGRMGKAVKNAKSRQAISADVRAAELNQVTSTDSVTPSDIDGEGNTCHTHHLVASQVGKIVLLVEAASAQMSSARLRGQGAHNTSSQLSSGVDNTAPVSPFFTSSTIPPTSSFRIHIPSFHFLPPIRTHLRFRLLHRRLLLPPSFDASR</sequence>
<keyword evidence="3" id="KW-1185">Reference proteome</keyword>
<feature type="compositionally biased region" description="Low complexity" evidence="1">
    <location>
        <begin position="1"/>
        <end position="17"/>
    </location>
</feature>